<comment type="caution">
    <text evidence="2">The sequence shown here is derived from an EMBL/GenBank/DDBJ whole genome shotgun (WGS) entry which is preliminary data.</text>
</comment>
<evidence type="ECO:0000313" key="3">
    <source>
        <dbReference type="Proteomes" id="UP000319865"/>
    </source>
</evidence>
<dbReference type="Proteomes" id="UP000319865">
    <property type="component" value="Unassembled WGS sequence"/>
</dbReference>
<keyword evidence="3" id="KW-1185">Reference proteome</keyword>
<dbReference type="RefSeq" id="WP_142023959.1">
    <property type="nucleotide sequence ID" value="NZ_VFQE01000001.1"/>
</dbReference>
<gene>
    <name evidence="2" type="ORF">FHU33_0562</name>
</gene>
<organism evidence="2 3">
    <name type="scientific">Blastococcus colisei</name>
    <dbReference type="NCBI Taxonomy" id="1564162"/>
    <lineage>
        <taxon>Bacteria</taxon>
        <taxon>Bacillati</taxon>
        <taxon>Actinomycetota</taxon>
        <taxon>Actinomycetes</taxon>
        <taxon>Geodermatophilales</taxon>
        <taxon>Geodermatophilaceae</taxon>
        <taxon>Blastococcus</taxon>
    </lineage>
</organism>
<sequence>MSGRNDRPAGESSDRGPHEKVARHAADGGDAGSVGALDGVAAAGGRGAVSDGKRGSLIPEEAPDPSIGPD</sequence>
<dbReference type="EMBL" id="VFQE01000001">
    <property type="protein sequence ID" value="TQN41202.1"/>
    <property type="molecule type" value="Genomic_DNA"/>
</dbReference>
<evidence type="ECO:0000313" key="2">
    <source>
        <dbReference type="EMBL" id="TQN41202.1"/>
    </source>
</evidence>
<name>A0A543PAU4_9ACTN</name>
<feature type="region of interest" description="Disordered" evidence="1">
    <location>
        <begin position="1"/>
        <end position="70"/>
    </location>
</feature>
<evidence type="ECO:0000256" key="1">
    <source>
        <dbReference type="SAM" id="MobiDB-lite"/>
    </source>
</evidence>
<reference evidence="2 3" key="1">
    <citation type="submission" date="2019-06" db="EMBL/GenBank/DDBJ databases">
        <title>Sequencing the genomes of 1000 actinobacteria strains.</title>
        <authorList>
            <person name="Klenk H.-P."/>
        </authorList>
    </citation>
    <scope>NUCLEOTIDE SEQUENCE [LARGE SCALE GENOMIC DNA]</scope>
    <source>
        <strain evidence="2 3">DSM 46837</strain>
    </source>
</reference>
<accession>A0A543PAU4</accession>
<proteinExistence type="predicted"/>
<dbReference type="AlphaFoldDB" id="A0A543PAU4"/>
<feature type="compositionally biased region" description="Basic and acidic residues" evidence="1">
    <location>
        <begin position="1"/>
        <end position="27"/>
    </location>
</feature>
<protein>
    <submittedName>
        <fullName evidence="2">Uncharacterized protein</fullName>
    </submittedName>
</protein>